<reference evidence="1 2" key="1">
    <citation type="submission" date="2016-06" db="EMBL/GenBank/DDBJ databases">
        <title>Adaptive Radiation by Waves of Gene Transfer Leads to Fine-Scale Resource Partitioning in Marine Microbes.</title>
        <authorList>
            <person name="Hehemann J.-H."/>
            <person name="Arevalo P."/>
            <person name="Datta M.S."/>
            <person name="Yu X."/>
            <person name="Corzett C."/>
            <person name="Henschel A."/>
            <person name="Preheim S.P."/>
            <person name="Timberlake S."/>
            <person name="Alm E.J."/>
            <person name="Polz M.F."/>
        </authorList>
    </citation>
    <scope>NUCLEOTIDE SEQUENCE [LARGE SCALE GENOMIC DNA]</scope>
    <source>
        <strain evidence="1 2">FF50</strain>
        <plasmid evidence="1 2">unnamed1</plasmid>
    </source>
</reference>
<dbReference type="RefSeq" id="WP_065211334.1">
    <property type="nucleotide sequence ID" value="NZ_CP016179.1"/>
</dbReference>
<keyword evidence="1" id="KW-0614">Plasmid</keyword>
<gene>
    <name evidence="1" type="ORF">A6E01_20395</name>
</gene>
<organism evidence="1 2">
    <name type="scientific">Vibrio breoganii</name>
    <dbReference type="NCBI Taxonomy" id="553239"/>
    <lineage>
        <taxon>Bacteria</taxon>
        <taxon>Pseudomonadati</taxon>
        <taxon>Pseudomonadota</taxon>
        <taxon>Gammaproteobacteria</taxon>
        <taxon>Vibrionales</taxon>
        <taxon>Vibrionaceae</taxon>
        <taxon>Vibrio</taxon>
    </lineage>
</organism>
<evidence type="ECO:0000313" key="1">
    <source>
        <dbReference type="EMBL" id="ANO35575.1"/>
    </source>
</evidence>
<dbReference type="Proteomes" id="UP000092018">
    <property type="component" value="Plasmid unnamed1"/>
</dbReference>
<sequence>MQNTLHTTLLALLAFLLTGCEVEEEKSDYICKQAENRYIDGENGFRTVSIYGLGGSLIEVGYSHQGQLANHSECSAAKISESSASTLFEWFEYGNAVEVDGVKTIEFFNKNNLVNILATRIEATGVADMEYSERDVEFDSSARISKRVWNNELPSMIVTAEDNFDAKGEQRTEAVIGTVTKTKLWNENTQQWDCSYVTTNGNFVDTGCLDETANDITYVGFQLDLQPYFDSLADSIKYETEPEYLYDDLDSFK</sequence>
<dbReference type="EMBL" id="CP016179">
    <property type="protein sequence ID" value="ANO35575.1"/>
    <property type="molecule type" value="Genomic_DNA"/>
</dbReference>
<proteinExistence type="predicted"/>
<dbReference type="AlphaFoldDB" id="A0AAN0XZN1"/>
<geneLocation type="plasmid" evidence="1 2">
    <name>unnamed1</name>
</geneLocation>
<dbReference type="KEGG" id="vbr:A6E01_20395"/>
<evidence type="ECO:0000313" key="2">
    <source>
        <dbReference type="Proteomes" id="UP000092018"/>
    </source>
</evidence>
<name>A0AAN0XZN1_9VIBR</name>
<accession>A0AAN0XZN1</accession>
<protein>
    <submittedName>
        <fullName evidence="1">Uncharacterized protein</fullName>
    </submittedName>
</protein>